<gene>
    <name evidence="2" type="ORF">LIN78_05165</name>
</gene>
<accession>A0ABS8D4P0</accession>
<dbReference type="EMBL" id="JAJBZT010000002">
    <property type="protein sequence ID" value="MCB6182936.1"/>
    <property type="molecule type" value="Genomic_DNA"/>
</dbReference>
<keyword evidence="1" id="KW-0472">Membrane</keyword>
<feature type="transmembrane region" description="Helical" evidence="1">
    <location>
        <begin position="76"/>
        <end position="96"/>
    </location>
</feature>
<name>A0ABS8D4P0_9NEIS</name>
<dbReference type="InterPro" id="IPR021362">
    <property type="entry name" value="DUF2834"/>
</dbReference>
<keyword evidence="1" id="KW-1133">Transmembrane helix</keyword>
<protein>
    <submittedName>
        <fullName evidence="2">DUF2834 domain-containing protein</fullName>
    </submittedName>
</protein>
<dbReference type="Proteomes" id="UP001165395">
    <property type="component" value="Unassembled WGS sequence"/>
</dbReference>
<organism evidence="2 3">
    <name type="scientific">Leeia speluncae</name>
    <dbReference type="NCBI Taxonomy" id="2884804"/>
    <lineage>
        <taxon>Bacteria</taxon>
        <taxon>Pseudomonadati</taxon>
        <taxon>Pseudomonadota</taxon>
        <taxon>Betaproteobacteria</taxon>
        <taxon>Neisseriales</taxon>
        <taxon>Leeiaceae</taxon>
        <taxon>Leeia</taxon>
    </lineage>
</organism>
<evidence type="ECO:0000313" key="3">
    <source>
        <dbReference type="Proteomes" id="UP001165395"/>
    </source>
</evidence>
<keyword evidence="1" id="KW-0812">Transmembrane</keyword>
<feature type="transmembrane region" description="Helical" evidence="1">
    <location>
        <begin position="44"/>
        <end position="64"/>
    </location>
</feature>
<sequence>MRIKLYAFLCVLGALLPLCSFVPWVLVHGFDFFLLIQAAFNTPISAFAWIDVLASAATLILFIFWESKRIGLPRPWIALCGLAIGVSLALPLFLLLREKHLIQLSNKG</sequence>
<evidence type="ECO:0000313" key="2">
    <source>
        <dbReference type="EMBL" id="MCB6182936.1"/>
    </source>
</evidence>
<reference evidence="2" key="1">
    <citation type="submission" date="2021-10" db="EMBL/GenBank/DDBJ databases">
        <title>The complete genome sequence of Leeia sp. TBRC 13508.</title>
        <authorList>
            <person name="Charoenyingcharoen P."/>
            <person name="Yukphan P."/>
        </authorList>
    </citation>
    <scope>NUCLEOTIDE SEQUENCE</scope>
    <source>
        <strain evidence="2">TBRC 13508</strain>
    </source>
</reference>
<keyword evidence="3" id="KW-1185">Reference proteome</keyword>
<evidence type="ECO:0000256" key="1">
    <source>
        <dbReference type="SAM" id="Phobius"/>
    </source>
</evidence>
<dbReference type="Pfam" id="PF11196">
    <property type="entry name" value="DUF2834"/>
    <property type="match status" value="1"/>
</dbReference>
<dbReference type="RefSeq" id="WP_227179176.1">
    <property type="nucleotide sequence ID" value="NZ_JAJBZT010000002.1"/>
</dbReference>
<proteinExistence type="predicted"/>
<comment type="caution">
    <text evidence="2">The sequence shown here is derived from an EMBL/GenBank/DDBJ whole genome shotgun (WGS) entry which is preliminary data.</text>
</comment>